<gene>
    <name evidence="8" type="ORF">LHA35_22590</name>
</gene>
<organism evidence="8 9">
    <name type="scientific">Roseicella aerolata</name>
    <dbReference type="NCBI Taxonomy" id="2883479"/>
    <lineage>
        <taxon>Bacteria</taxon>
        <taxon>Pseudomonadati</taxon>
        <taxon>Pseudomonadota</taxon>
        <taxon>Alphaproteobacteria</taxon>
        <taxon>Acetobacterales</taxon>
        <taxon>Roseomonadaceae</taxon>
        <taxon>Roseicella</taxon>
    </lineage>
</organism>
<dbReference type="FunFam" id="3.30.565.10:FF:000006">
    <property type="entry name" value="Sensor histidine kinase WalK"/>
    <property type="match status" value="1"/>
</dbReference>
<proteinExistence type="predicted"/>
<dbReference type="SUPFAM" id="SSF47384">
    <property type="entry name" value="Homodimeric domain of signal transducing histidine kinase"/>
    <property type="match status" value="1"/>
</dbReference>
<feature type="coiled-coil region" evidence="6">
    <location>
        <begin position="10"/>
        <end position="37"/>
    </location>
</feature>
<dbReference type="Gene3D" id="3.30.565.10">
    <property type="entry name" value="Histidine kinase-like ATPase, C-terminal domain"/>
    <property type="match status" value="1"/>
</dbReference>
<dbReference type="CDD" id="cd00075">
    <property type="entry name" value="HATPase"/>
    <property type="match status" value="1"/>
</dbReference>
<dbReference type="InterPro" id="IPR005467">
    <property type="entry name" value="His_kinase_dom"/>
</dbReference>
<dbReference type="InterPro" id="IPR003661">
    <property type="entry name" value="HisK_dim/P_dom"/>
</dbReference>
<dbReference type="Proteomes" id="UP001139311">
    <property type="component" value="Unassembled WGS sequence"/>
</dbReference>
<evidence type="ECO:0000259" key="7">
    <source>
        <dbReference type="PROSITE" id="PS50109"/>
    </source>
</evidence>
<evidence type="ECO:0000256" key="2">
    <source>
        <dbReference type="ARBA" id="ARBA00012438"/>
    </source>
</evidence>
<reference evidence="8" key="1">
    <citation type="submission" date="2021-10" db="EMBL/GenBank/DDBJ databases">
        <title>Roseicella aerolatum sp. nov., isolated from aerosols of e-waste dismantling site.</title>
        <authorList>
            <person name="Qin T."/>
        </authorList>
    </citation>
    <scope>NUCLEOTIDE SEQUENCE</scope>
    <source>
        <strain evidence="8">GB24</strain>
    </source>
</reference>
<dbReference type="PANTHER" id="PTHR43047">
    <property type="entry name" value="TWO-COMPONENT HISTIDINE PROTEIN KINASE"/>
    <property type="match status" value="1"/>
</dbReference>
<dbReference type="SMART" id="SM00388">
    <property type="entry name" value="HisKA"/>
    <property type="match status" value="1"/>
</dbReference>
<keyword evidence="4" id="KW-0808">Transferase</keyword>
<comment type="caution">
    <text evidence="8">The sequence shown here is derived from an EMBL/GenBank/DDBJ whole genome shotgun (WGS) entry which is preliminary data.</text>
</comment>
<evidence type="ECO:0000256" key="1">
    <source>
        <dbReference type="ARBA" id="ARBA00000085"/>
    </source>
</evidence>
<dbReference type="AlphaFoldDB" id="A0A9X1IHF0"/>
<dbReference type="RefSeq" id="WP_226612324.1">
    <property type="nucleotide sequence ID" value="NZ_JAJAQI010000045.1"/>
</dbReference>
<dbReference type="Pfam" id="PF02518">
    <property type="entry name" value="HATPase_c"/>
    <property type="match status" value="1"/>
</dbReference>
<dbReference type="SUPFAM" id="SSF55874">
    <property type="entry name" value="ATPase domain of HSP90 chaperone/DNA topoisomerase II/histidine kinase"/>
    <property type="match status" value="1"/>
</dbReference>
<dbReference type="InterPro" id="IPR036890">
    <property type="entry name" value="HATPase_C_sf"/>
</dbReference>
<evidence type="ECO:0000256" key="3">
    <source>
        <dbReference type="ARBA" id="ARBA00022553"/>
    </source>
</evidence>
<evidence type="ECO:0000313" key="9">
    <source>
        <dbReference type="Proteomes" id="UP001139311"/>
    </source>
</evidence>
<comment type="catalytic activity">
    <reaction evidence="1">
        <text>ATP + protein L-histidine = ADP + protein N-phospho-L-histidine.</text>
        <dbReference type="EC" id="2.7.13.3"/>
    </reaction>
</comment>
<protein>
    <recommendedName>
        <fullName evidence="2">histidine kinase</fullName>
        <ecNumber evidence="2">2.7.13.3</ecNumber>
    </recommendedName>
</protein>
<evidence type="ECO:0000313" key="8">
    <source>
        <dbReference type="EMBL" id="MCB4824522.1"/>
    </source>
</evidence>
<keyword evidence="9" id="KW-1185">Reference proteome</keyword>
<keyword evidence="3" id="KW-0597">Phosphoprotein</keyword>
<dbReference type="Pfam" id="PF00512">
    <property type="entry name" value="HisKA"/>
    <property type="match status" value="1"/>
</dbReference>
<evidence type="ECO:0000256" key="6">
    <source>
        <dbReference type="SAM" id="Coils"/>
    </source>
</evidence>
<dbReference type="PRINTS" id="PR00344">
    <property type="entry name" value="BCTRLSENSOR"/>
</dbReference>
<name>A0A9X1IHF0_9PROT</name>
<dbReference type="GO" id="GO:0000155">
    <property type="term" value="F:phosphorelay sensor kinase activity"/>
    <property type="evidence" value="ECO:0007669"/>
    <property type="project" value="InterPro"/>
</dbReference>
<dbReference type="InterPro" id="IPR036097">
    <property type="entry name" value="HisK_dim/P_sf"/>
</dbReference>
<feature type="domain" description="Histidine kinase" evidence="7">
    <location>
        <begin position="224"/>
        <end position="445"/>
    </location>
</feature>
<accession>A0A9X1IHF0</accession>
<keyword evidence="5 8" id="KW-0418">Kinase</keyword>
<dbReference type="CDD" id="cd00082">
    <property type="entry name" value="HisKA"/>
    <property type="match status" value="1"/>
</dbReference>
<keyword evidence="6" id="KW-0175">Coiled coil</keyword>
<dbReference type="Gene3D" id="1.10.287.130">
    <property type="match status" value="1"/>
</dbReference>
<dbReference type="InterPro" id="IPR003594">
    <property type="entry name" value="HATPase_dom"/>
</dbReference>
<dbReference type="EMBL" id="JAJAQI010000045">
    <property type="protein sequence ID" value="MCB4824522.1"/>
    <property type="molecule type" value="Genomic_DNA"/>
</dbReference>
<dbReference type="EC" id="2.7.13.3" evidence="2"/>
<dbReference type="InterPro" id="IPR004358">
    <property type="entry name" value="Sig_transdc_His_kin-like_C"/>
</dbReference>
<sequence length="452" mass="49331">MSETPQGALIGQLERELAYYRRECNDLGARLLRLQEEQSQTFREARRSRTVAKLIREAYRLADGDWTPQEIGVPMLEMIIENALCDGAALLHEEAGGERFRVTHAIGAGTEITGHRVAIPSPPEFFFTTARTPIEPPAYELTGILRLPYVLWAYDRPTGHALILGSRSESNVSRPFEPGDQELIEGALSVYIDIMLRKQAELDLRSAKAAAERASAARARFLATLTHELRSPLNAILGFAEMMAPESRYNPSLEDRGRYSALILDAAQYLLKLADGLLDYSHLEQALPSLAPEWLPAGQVLASTVALGAGEGQVRGVEIRLGLVEPALELCIDPVRFRQVLHNLIGNAVKFSPDGAAVEVSLARAEDGGATVTVRDNGVGMRPEDIPRALEPFQQLDQQAARSLGGAGLGLPIAKRLLEAHGGELLLDSAPGHGTTAMIRLPAERVRERPQD</sequence>
<dbReference type="SMART" id="SM00387">
    <property type="entry name" value="HATPase_c"/>
    <property type="match status" value="1"/>
</dbReference>
<evidence type="ECO:0000256" key="4">
    <source>
        <dbReference type="ARBA" id="ARBA00022679"/>
    </source>
</evidence>
<evidence type="ECO:0000256" key="5">
    <source>
        <dbReference type="ARBA" id="ARBA00022777"/>
    </source>
</evidence>
<dbReference type="PROSITE" id="PS50109">
    <property type="entry name" value="HIS_KIN"/>
    <property type="match status" value="1"/>
</dbReference>